<dbReference type="InterPro" id="IPR045055">
    <property type="entry name" value="DNA2/NAM7-like"/>
</dbReference>
<dbReference type="GO" id="GO:0004386">
    <property type="term" value="F:helicase activity"/>
    <property type="evidence" value="ECO:0007669"/>
    <property type="project" value="InterPro"/>
</dbReference>
<dbReference type="Pfam" id="PF13086">
    <property type="entry name" value="AAA_11"/>
    <property type="match status" value="1"/>
</dbReference>
<keyword evidence="1" id="KW-0479">Metal-binding</keyword>
<evidence type="ECO:0000313" key="8">
    <source>
        <dbReference type="Proteomes" id="UP000076078"/>
    </source>
</evidence>
<dbReference type="OrthoDB" id="6513042at2759"/>
<feature type="compositionally biased region" description="Acidic residues" evidence="5">
    <location>
        <begin position="1243"/>
        <end position="1258"/>
    </location>
</feature>
<dbReference type="InParanoid" id="A0A152AA36"/>
<protein>
    <recommendedName>
        <fullName evidence="6">GRF-type domain-containing protein</fullName>
    </recommendedName>
</protein>
<feature type="compositionally biased region" description="Polar residues" evidence="5">
    <location>
        <begin position="126"/>
        <end position="140"/>
    </location>
</feature>
<dbReference type="CDD" id="cd18808">
    <property type="entry name" value="SF1_C_Upf1"/>
    <property type="match status" value="1"/>
</dbReference>
<keyword evidence="3" id="KW-0862">Zinc</keyword>
<keyword evidence="8" id="KW-1185">Reference proteome</keyword>
<gene>
    <name evidence="7" type="ORF">DLAC_00477</name>
</gene>
<evidence type="ECO:0000256" key="2">
    <source>
        <dbReference type="ARBA" id="ARBA00022771"/>
    </source>
</evidence>
<sequence length="1355" mass="153585">MNQLWNVLYTNQKRKKVPNFIEGYISYNGTKVSLYADNKNYLDAKFVSNLHIEEGLRIETDAYLIDVESKKDVSIRVTETPPPVSTPTPKLVPTPAPKVSSKRKAFVVPVKDTPTRPPSPPPVKQIPTQSYQQKFQYTENNSDDDNGEYRQPSLYTQPKPKIAPTKQNITSQLQLQQKPQPKPQQQQPKPIQPTLTKEPTDDEDEDIYDMLAYSDSENANKTTSHKSKETVSSLDIYDMLGEGLDDDDNEDDRITTNSNQIENSKKLSSNTESNENEHIDEDEHSKNLFDVFGGGETSHQSYDEPSYEPQPKKSILSTPVSKEKSQSNSLDDIVIMPPSPTRSPSRSPPPSPSPTPNINMKNSQSTIIKDDDFDMDFIVDHEDENDVPPLPNNTLLNQPIVNIQSKNLPPLKLKKVQPVMMDTSTDDNFSPRSDIPLQISPKKLTLKLNSSISTPTPLKSPSFQLKRKLQGDEGNSTTTTTTSTTKSTVQPVVKRKTFTPPNKTMIKNIQESILFPDSIIVNISKQERDCEIMDKFDSLQDYRFNFVRAINEDFNIKMIDIAQKFYQGCLSLNCSAMNPMCKHGLKSQRLITKQGDNKGREYYSCAQPREKKCKYFEWVDQVKSAKGMEIDNTLSSLPQSFVIKEEKLTPESEQFFKNRGISVYFDMEFIISHKSNSNNSNSNNNPTIYLKFKKKKFTSYAKDDIWIISSSRDFSMKTTLFRSIYHAPSDQGFMEVRPIDVNNEDLKKLQKARQVYAIQGPNASSEFAMLDNLQLESLENELPILPYILNPSNPGIISENLEEAVKAERDLFAISLNYSEGLAIANRFIKDYTLNIDQKKVLLECLKWFHFKDKLEGLDDEEESFPVILVHGVFGSGKSTLLVVIILFIVELCEQGQNEDIRVFISSLTNVAVDRILLTLLEHHFNDFLRVGSIKKIAKPILMYTVHSSRGPTTGTSISTKQDEEDAIKEINHLMKTEEGLTAEDKKYYEKIIEDIRKGNMKNRSESVKTCRVVGSTCIASTFSVMDNNVFPIVFLDECSQMQEPLSLIPLSRCKNSKLLLVGDPKQLEPTIQSKPSQSLVTSGKGGLEKTLFVRLKNLKINSILLRTQYRCHPNISKISNQLFYSDELIDGISSCERPNMVPTLPPVGFCEVEDGKEIQLDGSYYNEAESNVVCRLIEIFVEKGIQLDQIGVICLYKAQAFKINEILEKKYKSRSTQNITKPQSYEDELDIDKLINGDIDLDNDENVDDFEEYDSEENAEKPKKTNKIQVSTVDAFQGAEKDIIILSCSRSSIAGGFIDNPQRINVAITRAKNHFIVVGNERVLLASPLWKTILSNSKKTRSKTILSNKQFKFN</sequence>
<feature type="compositionally biased region" description="Polar residues" evidence="5">
    <location>
        <begin position="255"/>
        <end position="273"/>
    </location>
</feature>
<dbReference type="OMA" id="DECSQMQ"/>
<feature type="compositionally biased region" description="Pro residues" evidence="5">
    <location>
        <begin position="337"/>
        <end position="355"/>
    </location>
</feature>
<evidence type="ECO:0000256" key="1">
    <source>
        <dbReference type="ARBA" id="ARBA00022723"/>
    </source>
</evidence>
<evidence type="ECO:0000256" key="5">
    <source>
        <dbReference type="SAM" id="MobiDB-lite"/>
    </source>
</evidence>
<feature type="compositionally biased region" description="Low complexity" evidence="5">
    <location>
        <begin position="476"/>
        <end position="488"/>
    </location>
</feature>
<evidence type="ECO:0000256" key="4">
    <source>
        <dbReference type="PROSITE-ProRule" id="PRU01343"/>
    </source>
</evidence>
<dbReference type="EMBL" id="LODT01000001">
    <property type="protein sequence ID" value="KYR02991.1"/>
    <property type="molecule type" value="Genomic_DNA"/>
</dbReference>
<dbReference type="InterPro" id="IPR041677">
    <property type="entry name" value="DNA2/NAM7_AAA_11"/>
</dbReference>
<feature type="region of interest" description="Disordered" evidence="5">
    <location>
        <begin position="1243"/>
        <end position="1265"/>
    </location>
</feature>
<dbReference type="Proteomes" id="UP000076078">
    <property type="component" value="Unassembled WGS sequence"/>
</dbReference>
<dbReference type="STRING" id="361077.A0A152AA36"/>
<dbReference type="PANTHER" id="PTHR10887">
    <property type="entry name" value="DNA2/NAM7 HELICASE FAMILY"/>
    <property type="match status" value="1"/>
</dbReference>
<dbReference type="InterPro" id="IPR010666">
    <property type="entry name" value="Znf_GRF"/>
</dbReference>
<reference evidence="7 8" key="1">
    <citation type="submission" date="2015-12" db="EMBL/GenBank/DDBJ databases">
        <title>Dictyostelia acquired genes for synthesis and detection of signals that induce cell-type specialization by lateral gene transfer from prokaryotes.</title>
        <authorList>
            <person name="Gloeckner G."/>
            <person name="Schaap P."/>
        </authorList>
    </citation>
    <scope>NUCLEOTIDE SEQUENCE [LARGE SCALE GENOMIC DNA]</scope>
    <source>
        <strain evidence="7 8">TK</strain>
    </source>
</reference>
<dbReference type="InterPro" id="IPR047187">
    <property type="entry name" value="SF1_C_Upf1"/>
</dbReference>
<organism evidence="7 8">
    <name type="scientific">Tieghemostelium lacteum</name>
    <name type="common">Slime mold</name>
    <name type="synonym">Dictyostelium lacteum</name>
    <dbReference type="NCBI Taxonomy" id="361077"/>
    <lineage>
        <taxon>Eukaryota</taxon>
        <taxon>Amoebozoa</taxon>
        <taxon>Evosea</taxon>
        <taxon>Eumycetozoa</taxon>
        <taxon>Dictyostelia</taxon>
        <taxon>Dictyosteliales</taxon>
        <taxon>Raperosteliaceae</taxon>
        <taxon>Tieghemostelium</taxon>
    </lineage>
</organism>
<dbReference type="Gene3D" id="3.40.50.300">
    <property type="entry name" value="P-loop containing nucleotide triphosphate hydrolases"/>
    <property type="match status" value="2"/>
</dbReference>
<accession>A0A152AA36</accession>
<feature type="compositionally biased region" description="Low complexity" evidence="5">
    <location>
        <begin position="172"/>
        <end position="193"/>
    </location>
</feature>
<name>A0A152AA36_TIELA</name>
<dbReference type="Pfam" id="PF06839">
    <property type="entry name" value="Zn_ribbon_GRF"/>
    <property type="match status" value="1"/>
</dbReference>
<proteinExistence type="predicted"/>
<evidence type="ECO:0000313" key="7">
    <source>
        <dbReference type="EMBL" id="KYR02991.1"/>
    </source>
</evidence>
<dbReference type="Pfam" id="PF10382">
    <property type="entry name" value="ZGRF1-like_N"/>
    <property type="match status" value="1"/>
</dbReference>
<dbReference type="InterPro" id="IPR041679">
    <property type="entry name" value="DNA2/NAM7-like_C"/>
</dbReference>
<dbReference type="InterPro" id="IPR027417">
    <property type="entry name" value="P-loop_NTPase"/>
</dbReference>
<feature type="region of interest" description="Disordered" evidence="5">
    <location>
        <begin position="448"/>
        <end position="488"/>
    </location>
</feature>
<feature type="compositionally biased region" description="Polar residues" evidence="5">
    <location>
        <begin position="448"/>
        <end position="463"/>
    </location>
</feature>
<feature type="compositionally biased region" description="Pro residues" evidence="5">
    <location>
        <begin position="80"/>
        <end position="96"/>
    </location>
</feature>
<feature type="compositionally biased region" description="Pro residues" evidence="5">
    <location>
        <begin position="115"/>
        <end position="124"/>
    </location>
</feature>
<keyword evidence="2 4" id="KW-0863">Zinc-finger</keyword>
<dbReference type="SUPFAM" id="SSF52540">
    <property type="entry name" value="P-loop containing nucleoside triphosphate hydrolases"/>
    <property type="match status" value="1"/>
</dbReference>
<feature type="region of interest" description="Disordered" evidence="5">
    <location>
        <begin position="77"/>
        <end position="363"/>
    </location>
</feature>
<dbReference type="PROSITE" id="PS51999">
    <property type="entry name" value="ZF_GRF"/>
    <property type="match status" value="1"/>
</dbReference>
<feature type="compositionally biased region" description="Polar residues" evidence="5">
    <location>
        <begin position="315"/>
        <end position="330"/>
    </location>
</feature>
<dbReference type="GO" id="GO:0008270">
    <property type="term" value="F:zinc ion binding"/>
    <property type="evidence" value="ECO:0007669"/>
    <property type="project" value="UniProtKB-KW"/>
</dbReference>
<dbReference type="PANTHER" id="PTHR10887:SF495">
    <property type="entry name" value="HELICASE SENATAXIN ISOFORM X1-RELATED"/>
    <property type="match status" value="1"/>
</dbReference>
<dbReference type="Pfam" id="PF13087">
    <property type="entry name" value="AAA_12"/>
    <property type="match status" value="1"/>
</dbReference>
<feature type="compositionally biased region" description="Basic and acidic residues" evidence="5">
    <location>
        <begin position="275"/>
        <end position="287"/>
    </location>
</feature>
<evidence type="ECO:0000256" key="3">
    <source>
        <dbReference type="ARBA" id="ARBA00022833"/>
    </source>
</evidence>
<comment type="caution">
    <text evidence="7">The sequence shown here is derived from an EMBL/GenBank/DDBJ whole genome shotgun (WGS) entry which is preliminary data.</text>
</comment>
<dbReference type="InterPro" id="IPR018838">
    <property type="entry name" value="ZGRF1-like_N"/>
</dbReference>
<evidence type="ECO:0000259" key="6">
    <source>
        <dbReference type="PROSITE" id="PS51999"/>
    </source>
</evidence>
<feature type="domain" description="GRF-type" evidence="6">
    <location>
        <begin position="581"/>
        <end position="622"/>
    </location>
</feature>